<protein>
    <submittedName>
        <fullName evidence="9">Protein obstructor-E-like isoform X1</fullName>
    </submittedName>
    <submittedName>
        <fullName evidence="8">Protein obstructor-E-like isoform X2</fullName>
    </submittedName>
</protein>
<evidence type="ECO:0000256" key="4">
    <source>
        <dbReference type="ARBA" id="ARBA00023157"/>
    </source>
</evidence>
<dbReference type="Pfam" id="PF01607">
    <property type="entry name" value="CBM_14"/>
    <property type="match status" value="2"/>
</dbReference>
<keyword evidence="4" id="KW-1015">Disulfide bond</keyword>
<evidence type="ECO:0000256" key="3">
    <source>
        <dbReference type="ARBA" id="ARBA00022737"/>
    </source>
</evidence>
<reference evidence="8 9" key="1">
    <citation type="submission" date="2025-04" db="UniProtKB">
        <authorList>
            <consortium name="RefSeq"/>
        </authorList>
    </citation>
    <scope>IDENTIFICATION</scope>
</reference>
<dbReference type="AlphaFoldDB" id="A0A1S4EM85"/>
<dbReference type="GO" id="GO:0005576">
    <property type="term" value="C:extracellular region"/>
    <property type="evidence" value="ECO:0007669"/>
    <property type="project" value="InterPro"/>
</dbReference>
<keyword evidence="3" id="KW-0677">Repeat</keyword>
<dbReference type="GeneID" id="103518373"/>
<keyword evidence="2" id="KW-0732">Signal</keyword>
<feature type="domain" description="Chitin-binding type-2" evidence="6">
    <location>
        <begin position="90"/>
        <end position="155"/>
    </location>
</feature>
<evidence type="ECO:0000256" key="5">
    <source>
        <dbReference type="ARBA" id="ARBA00023180"/>
    </source>
</evidence>
<keyword evidence="7" id="KW-1185">Reference proteome</keyword>
<evidence type="ECO:0000256" key="2">
    <source>
        <dbReference type="ARBA" id="ARBA00022729"/>
    </source>
</evidence>
<evidence type="ECO:0000313" key="8">
    <source>
        <dbReference type="RefSeq" id="XP_017303279.1"/>
    </source>
</evidence>
<evidence type="ECO:0000313" key="7">
    <source>
        <dbReference type="Proteomes" id="UP000079169"/>
    </source>
</evidence>
<dbReference type="KEGG" id="dci:103518373"/>
<dbReference type="InterPro" id="IPR002557">
    <property type="entry name" value="Chitin-bd_dom"/>
</dbReference>
<keyword evidence="5" id="KW-0325">Glycoprotein</keyword>
<dbReference type="RefSeq" id="XP_017303279.1">
    <property type="nucleotide sequence ID" value="XM_017447790.2"/>
</dbReference>
<dbReference type="SUPFAM" id="SSF57625">
    <property type="entry name" value="Invertebrate chitin-binding proteins"/>
    <property type="match status" value="2"/>
</dbReference>
<feature type="domain" description="Chitin-binding type-2" evidence="6">
    <location>
        <begin position="9"/>
        <end position="68"/>
    </location>
</feature>
<dbReference type="InterPro" id="IPR051940">
    <property type="entry name" value="Chitin_bind-dev_reg"/>
</dbReference>
<dbReference type="STRING" id="121845.A0A1S4EM85"/>
<sequence>MFTETPQGKGLCQRLNGLYADRVNGCEKYVNCGNGTAYPTACPGGLVFDDYHKYCKEPTDQDVAMCNKKPLVLQCADDPNPGFQDTICSTFKCPITNKFPFGDHARYPNPVDCKSFIICLRDGTAKVHGCPDDMLFSNIRYVCVNATQAGNECYDSTIRT</sequence>
<accession>A0A1S4EM85</accession>
<dbReference type="PANTHER" id="PTHR23301:SF0">
    <property type="entry name" value="CHITIN-BINDING TYPE-2 DOMAIN-CONTAINING PROTEIN-RELATED"/>
    <property type="match status" value="1"/>
</dbReference>
<evidence type="ECO:0000259" key="6">
    <source>
        <dbReference type="PROSITE" id="PS50940"/>
    </source>
</evidence>
<dbReference type="GO" id="GO:0008061">
    <property type="term" value="F:chitin binding"/>
    <property type="evidence" value="ECO:0007669"/>
    <property type="project" value="UniProtKB-KW"/>
</dbReference>
<dbReference type="SMART" id="SM00494">
    <property type="entry name" value="ChtBD2"/>
    <property type="match status" value="2"/>
</dbReference>
<dbReference type="RefSeq" id="XP_026685995.1">
    <property type="nucleotide sequence ID" value="XM_026830194.1"/>
</dbReference>
<organism evidence="7 8">
    <name type="scientific">Diaphorina citri</name>
    <name type="common">Asian citrus psyllid</name>
    <dbReference type="NCBI Taxonomy" id="121845"/>
    <lineage>
        <taxon>Eukaryota</taxon>
        <taxon>Metazoa</taxon>
        <taxon>Ecdysozoa</taxon>
        <taxon>Arthropoda</taxon>
        <taxon>Hexapoda</taxon>
        <taxon>Insecta</taxon>
        <taxon>Pterygota</taxon>
        <taxon>Neoptera</taxon>
        <taxon>Paraneoptera</taxon>
        <taxon>Hemiptera</taxon>
        <taxon>Sternorrhyncha</taxon>
        <taxon>Psylloidea</taxon>
        <taxon>Psyllidae</taxon>
        <taxon>Diaphorininae</taxon>
        <taxon>Diaphorina</taxon>
    </lineage>
</organism>
<dbReference type="PaxDb" id="121845-A0A1S4EM85"/>
<dbReference type="Gene3D" id="2.170.140.10">
    <property type="entry name" value="Chitin binding domain"/>
    <property type="match status" value="2"/>
</dbReference>
<keyword evidence="1" id="KW-0147">Chitin-binding</keyword>
<dbReference type="PROSITE" id="PS50940">
    <property type="entry name" value="CHIT_BIND_II"/>
    <property type="match status" value="2"/>
</dbReference>
<name>A0A1S4EM85_DIACI</name>
<gene>
    <name evidence="8 9" type="primary">LOC103518373</name>
</gene>
<proteinExistence type="predicted"/>
<evidence type="ECO:0000313" key="9">
    <source>
        <dbReference type="RefSeq" id="XP_026685995.1"/>
    </source>
</evidence>
<dbReference type="Proteomes" id="UP000079169">
    <property type="component" value="Unplaced"/>
</dbReference>
<evidence type="ECO:0000256" key="1">
    <source>
        <dbReference type="ARBA" id="ARBA00022669"/>
    </source>
</evidence>
<dbReference type="PANTHER" id="PTHR23301">
    <property type="entry name" value="CHITIN BINDING PERITROPHIN-A"/>
    <property type="match status" value="1"/>
</dbReference>
<dbReference type="InterPro" id="IPR036508">
    <property type="entry name" value="Chitin-bd_dom_sf"/>
</dbReference>